<accession>A0A166FGE6</accession>
<dbReference type="AlphaFoldDB" id="A0A166FGE6"/>
<evidence type="ECO:0000256" key="1">
    <source>
        <dbReference type="ARBA" id="ARBA00022679"/>
    </source>
</evidence>
<feature type="compositionally biased region" description="Acidic residues" evidence="3">
    <location>
        <begin position="532"/>
        <end position="549"/>
    </location>
</feature>
<sequence>FYQEDVVQKVGSPNVFGIVMRCWHDADDYLPPPGPQADPLMRPMQQGEVGVSFIPSGTRDILPEAEFTLVDRSFQPGDLCKRSIEDVRSGVVTSVDVQAKLVHAISEEPVEGWKSVQDLKRSNTAEIGDYVLCDDWVGQVFDESIVQVTSGQLVRLPEISSRLTVGDKGNDILPPAMGVSNMLSYIMGNNRPSSVDTVVNVTHTVLAVCWLAINQAVSLELSFGLPLCLISALLTEDRKRPERFWHEDSLSRLTLFKTRSDQDMRVGFKVYLKDDVGIPVTRHGQEGEPAGTVVVNAMMVKETRTTVNVLWQDGTQETLPSTVLIPYMNPDEYDCWPGDHVLWKSEDQTRAVTIQHVDAGERIASIRHTDTGTIELISVLELDAHGASEWAAALPHAHLSVLGIRRGDFVFIHPEGQTNGLPLPAVPKIGEVEAWVREAPMTTDGQQLAGWRREMAQIGTDIATKRGGDALVEDKVKRPCKGEITFSWCGEVTGLRLDGSIEVTHPNSDVSVYSLSRLTKLYDGIEQLEDDGWADDMSEDGESNPDEASEGVWLKDEAGVWRYHLHEEGDEDEWEETDEEYVEDETGMAMNLDDDGTADDANMVTDLRPTTPPPLLDTASHANTVGRTHRAEDAQDIMANGDTDDDDPTDSADDSPWKRFDILASAPHDHAYYSSPPAQPSKQFLGRLAKEYRVLSTSLPDTIIVRAFEDRTDLLRSVIIGPDNTPYQDAPFVIDWMLDSNFPHSPPIAHFLSWTNGNGRDSALTTGFFRSNMYENGKVCLSILNTWSGDKSESWGAARSSLLQAFVSIQGLVLVKEPWFCEPAYEKLRGTEEGIVNRHAYFPLSRLYNEKAYCLSRGFVRRALEIPPGGLESDLKWLYFKNNKLEKVLKDSRALIATSKAPANGSEASDLAVPRLTSGGIITLERTLVRLQALLDSTIHT</sequence>
<name>A0A166FGE6_9AGAM</name>
<dbReference type="SUPFAM" id="SSF54495">
    <property type="entry name" value="UBC-like"/>
    <property type="match status" value="1"/>
</dbReference>
<evidence type="ECO:0000256" key="3">
    <source>
        <dbReference type="SAM" id="MobiDB-lite"/>
    </source>
</evidence>
<feature type="compositionally biased region" description="Acidic residues" evidence="3">
    <location>
        <begin position="642"/>
        <end position="653"/>
    </location>
</feature>
<feature type="region of interest" description="Disordered" evidence="3">
    <location>
        <begin position="628"/>
        <end position="656"/>
    </location>
</feature>
<feature type="non-terminal residue" evidence="5">
    <location>
        <position position="1"/>
    </location>
</feature>
<dbReference type="Proteomes" id="UP000076532">
    <property type="component" value="Unassembled WGS sequence"/>
</dbReference>
<keyword evidence="6" id="KW-1185">Reference proteome</keyword>
<feature type="domain" description="UBC core" evidence="4">
    <location>
        <begin position="683"/>
        <end position="861"/>
    </location>
</feature>
<reference evidence="5 6" key="1">
    <citation type="journal article" date="2016" name="Mol. Biol. Evol.">
        <title>Comparative Genomics of Early-Diverging Mushroom-Forming Fungi Provides Insights into the Origins of Lignocellulose Decay Capabilities.</title>
        <authorList>
            <person name="Nagy L.G."/>
            <person name="Riley R."/>
            <person name="Tritt A."/>
            <person name="Adam C."/>
            <person name="Daum C."/>
            <person name="Floudas D."/>
            <person name="Sun H."/>
            <person name="Yadav J.S."/>
            <person name="Pangilinan J."/>
            <person name="Larsson K.H."/>
            <person name="Matsuura K."/>
            <person name="Barry K."/>
            <person name="Labutti K."/>
            <person name="Kuo R."/>
            <person name="Ohm R.A."/>
            <person name="Bhattacharya S.S."/>
            <person name="Shirouzu T."/>
            <person name="Yoshinaga Y."/>
            <person name="Martin F.M."/>
            <person name="Grigoriev I.V."/>
            <person name="Hibbett D.S."/>
        </authorList>
    </citation>
    <scope>NUCLEOTIDE SEQUENCE [LARGE SCALE GENOMIC DNA]</scope>
    <source>
        <strain evidence="5 6">CBS 109695</strain>
    </source>
</reference>
<dbReference type="SMART" id="SM00212">
    <property type="entry name" value="UBCc"/>
    <property type="match status" value="1"/>
</dbReference>
<evidence type="ECO:0000256" key="2">
    <source>
        <dbReference type="ARBA" id="ARBA00022786"/>
    </source>
</evidence>
<keyword evidence="1" id="KW-0808">Transferase</keyword>
<proteinExistence type="predicted"/>
<dbReference type="OrthoDB" id="1926878at2759"/>
<evidence type="ECO:0000313" key="5">
    <source>
        <dbReference type="EMBL" id="KZP16780.1"/>
    </source>
</evidence>
<dbReference type="CDD" id="cd23837">
    <property type="entry name" value="UBCc_UBE2O"/>
    <property type="match status" value="1"/>
</dbReference>
<dbReference type="EMBL" id="KV417589">
    <property type="protein sequence ID" value="KZP16780.1"/>
    <property type="molecule type" value="Genomic_DNA"/>
</dbReference>
<evidence type="ECO:0000313" key="6">
    <source>
        <dbReference type="Proteomes" id="UP000076532"/>
    </source>
</evidence>
<dbReference type="STRING" id="436010.A0A166FGE6"/>
<dbReference type="InterPro" id="IPR016135">
    <property type="entry name" value="UBQ-conjugating_enzyme/RWD"/>
</dbReference>
<organism evidence="5 6">
    <name type="scientific">Athelia psychrophila</name>
    <dbReference type="NCBI Taxonomy" id="1759441"/>
    <lineage>
        <taxon>Eukaryota</taxon>
        <taxon>Fungi</taxon>
        <taxon>Dikarya</taxon>
        <taxon>Basidiomycota</taxon>
        <taxon>Agaricomycotina</taxon>
        <taxon>Agaricomycetes</taxon>
        <taxon>Agaricomycetidae</taxon>
        <taxon>Atheliales</taxon>
        <taxon>Atheliaceae</taxon>
        <taxon>Athelia</taxon>
    </lineage>
</organism>
<dbReference type="PROSITE" id="PS50127">
    <property type="entry name" value="UBC_2"/>
    <property type="match status" value="1"/>
</dbReference>
<protein>
    <recommendedName>
        <fullName evidence="4">UBC core domain-containing protein</fullName>
    </recommendedName>
</protein>
<dbReference type="Pfam" id="PF00179">
    <property type="entry name" value="UQ_con"/>
    <property type="match status" value="1"/>
</dbReference>
<gene>
    <name evidence="5" type="ORF">FIBSPDRAFT_748219</name>
</gene>
<dbReference type="GO" id="GO:0061631">
    <property type="term" value="F:ubiquitin conjugating enzyme activity"/>
    <property type="evidence" value="ECO:0007669"/>
    <property type="project" value="TreeGrafter"/>
</dbReference>
<evidence type="ECO:0000259" key="4">
    <source>
        <dbReference type="PROSITE" id="PS50127"/>
    </source>
</evidence>
<dbReference type="PANTHER" id="PTHR46116:SF15">
    <property type="entry name" value="(E3-INDEPENDENT) E2 UBIQUITIN-CONJUGATING ENZYME"/>
    <property type="match status" value="1"/>
</dbReference>
<dbReference type="InterPro" id="IPR000608">
    <property type="entry name" value="UBC"/>
</dbReference>
<dbReference type="PANTHER" id="PTHR46116">
    <property type="entry name" value="(E3-INDEPENDENT) E2 UBIQUITIN-CONJUGATING ENZYME"/>
    <property type="match status" value="1"/>
</dbReference>
<feature type="region of interest" description="Disordered" evidence="3">
    <location>
        <begin position="532"/>
        <end position="551"/>
    </location>
</feature>
<keyword evidence="2" id="KW-0833">Ubl conjugation pathway</keyword>
<dbReference type="Gene3D" id="3.10.110.10">
    <property type="entry name" value="Ubiquitin Conjugating Enzyme"/>
    <property type="match status" value="1"/>
</dbReference>